<keyword evidence="4" id="KW-1185">Reference proteome</keyword>
<dbReference type="Proteomes" id="UP000318521">
    <property type="component" value="Unassembled WGS sequence"/>
</dbReference>
<comment type="similarity">
    <text evidence="1">In the N-terminal section; belongs to the LXG family.</text>
</comment>
<sequence length="480" mass="51845">MSEKSIDASHTISLLESIGETVNDQSTQLNSYRRFLSSQETSLRMPSSGKTASSINRFLVDVHLPIVEHLQTALKDFSSHCETMRNQISNELSEDAIIDQEFLTSTLHNKLDQLKDTTENHGEGLFDLSNEYSDVVRLPNFNYASIIEGLSSSQKDADDTVTALHNLDSEMKSPLESVRDSFDLIKTLTSRVETMISSGDMSISNFSRSTIKSEESYQELNKQANRKNISEGLGAVSGFLGYSGALLVGSQNIAAGFSKGINKATKTNYTQYSRTLTRKFNSMEFSNKYIDKAKYAFHQGINATKRGIVEIAIGASKNETIRSTAQKLSNFEVNKGRFGDSATYKVLDSKFTRALGPIGWGATAATNIYDEFYGEGHEDKSGVTKLFRAGAGTLVEGGSATAGAVIGGALGSIAGPAGTLIGAGVGSVAGAYVGEKIAPAIKDGVEYITSGQLKEDFNETVTNIGNKYNDIKSSVVGWFK</sequence>
<dbReference type="AlphaFoldDB" id="A0A553ZUW5"/>
<name>A0A553ZUW5_9BACI</name>
<gene>
    <name evidence="3" type="ORF">FN960_17305</name>
</gene>
<evidence type="ECO:0000313" key="3">
    <source>
        <dbReference type="EMBL" id="TSB45222.1"/>
    </source>
</evidence>
<dbReference type="InterPro" id="IPR006829">
    <property type="entry name" value="LXG_dom"/>
</dbReference>
<evidence type="ECO:0000313" key="4">
    <source>
        <dbReference type="Proteomes" id="UP000318521"/>
    </source>
</evidence>
<reference evidence="3 4" key="1">
    <citation type="submission" date="2019-07" db="EMBL/GenBank/DDBJ databases">
        <authorList>
            <person name="Park Y.J."/>
            <person name="Jeong S.E."/>
            <person name="Jung H.S."/>
        </authorList>
    </citation>
    <scope>NUCLEOTIDE SEQUENCE [LARGE SCALE GENOMIC DNA]</scope>
    <source>
        <strain evidence="4">P16(2019)</strain>
    </source>
</reference>
<dbReference type="EMBL" id="VLXZ01000013">
    <property type="protein sequence ID" value="TSB45222.1"/>
    <property type="molecule type" value="Genomic_DNA"/>
</dbReference>
<protein>
    <recommendedName>
        <fullName evidence="2">LXG domain-containing protein</fullName>
    </recommendedName>
</protein>
<dbReference type="Pfam" id="PF04740">
    <property type="entry name" value="LXG"/>
    <property type="match status" value="1"/>
</dbReference>
<accession>A0A553ZUW5</accession>
<comment type="caution">
    <text evidence="3">The sequence shown here is derived from an EMBL/GenBank/DDBJ whole genome shotgun (WGS) entry which is preliminary data.</text>
</comment>
<evidence type="ECO:0000256" key="1">
    <source>
        <dbReference type="ARBA" id="ARBA00034117"/>
    </source>
</evidence>
<feature type="domain" description="LXG" evidence="2">
    <location>
        <begin position="2"/>
        <end position="237"/>
    </location>
</feature>
<proteinExistence type="inferred from homology"/>
<dbReference type="PROSITE" id="PS51756">
    <property type="entry name" value="LXG"/>
    <property type="match status" value="1"/>
</dbReference>
<evidence type="ECO:0000259" key="2">
    <source>
        <dbReference type="PROSITE" id="PS51756"/>
    </source>
</evidence>
<dbReference type="RefSeq" id="WP_143850117.1">
    <property type="nucleotide sequence ID" value="NZ_VLXZ01000013.1"/>
</dbReference>
<organism evidence="3 4">
    <name type="scientific">Alkalicoccobacillus porphyridii</name>
    <dbReference type="NCBI Taxonomy" id="2597270"/>
    <lineage>
        <taxon>Bacteria</taxon>
        <taxon>Bacillati</taxon>
        <taxon>Bacillota</taxon>
        <taxon>Bacilli</taxon>
        <taxon>Bacillales</taxon>
        <taxon>Bacillaceae</taxon>
        <taxon>Alkalicoccobacillus</taxon>
    </lineage>
</organism>
<dbReference type="OrthoDB" id="2943695at2"/>